<dbReference type="SMART" id="SM00257">
    <property type="entry name" value="LysM"/>
    <property type="match status" value="4"/>
</dbReference>
<dbReference type="InterPro" id="IPR028082">
    <property type="entry name" value="Peripla_BP_I"/>
</dbReference>
<dbReference type="OrthoDB" id="2149800at2"/>
<evidence type="ECO:0000259" key="2">
    <source>
        <dbReference type="PROSITE" id="PS51782"/>
    </source>
</evidence>
<feature type="domain" description="LysM" evidence="2">
    <location>
        <begin position="105"/>
        <end position="149"/>
    </location>
</feature>
<feature type="domain" description="LysM" evidence="2">
    <location>
        <begin position="171"/>
        <end position="214"/>
    </location>
</feature>
<feature type="domain" description="LysM" evidence="2">
    <location>
        <begin position="250"/>
        <end position="293"/>
    </location>
</feature>
<evidence type="ECO:0000313" key="3">
    <source>
        <dbReference type="EMBL" id="AWG21870.1"/>
    </source>
</evidence>
<dbReference type="SUPFAM" id="SSF54106">
    <property type="entry name" value="LysM domain"/>
    <property type="match status" value="4"/>
</dbReference>
<reference evidence="3 4" key="1">
    <citation type="submission" date="2017-04" db="EMBL/GenBank/DDBJ databases">
        <title>Compelte genome sequence of WV33.</title>
        <authorList>
            <person name="Lee P.C."/>
        </authorList>
    </citation>
    <scope>NUCLEOTIDE SEQUENCE [LARGE SCALE GENOMIC DNA]</scope>
    <source>
        <strain evidence="3 4">WV33</strain>
    </source>
</reference>
<keyword evidence="4" id="KW-1185">Reference proteome</keyword>
<evidence type="ECO:0000256" key="1">
    <source>
        <dbReference type="SAM" id="SignalP"/>
    </source>
</evidence>
<dbReference type="Gene3D" id="3.10.350.10">
    <property type="entry name" value="LysM domain"/>
    <property type="match status" value="4"/>
</dbReference>
<dbReference type="Pfam" id="PF01476">
    <property type="entry name" value="LysM"/>
    <property type="match status" value="4"/>
</dbReference>
<feature type="domain" description="LysM" evidence="2">
    <location>
        <begin position="25"/>
        <end position="68"/>
    </location>
</feature>
<evidence type="ECO:0000313" key="4">
    <source>
        <dbReference type="Proteomes" id="UP000244527"/>
    </source>
</evidence>
<keyword evidence="1" id="KW-0732">Signal</keyword>
<dbReference type="CDD" id="cd00118">
    <property type="entry name" value="LysM"/>
    <property type="match status" value="4"/>
</dbReference>
<dbReference type="PROSITE" id="PS51782">
    <property type="entry name" value="LYSM"/>
    <property type="match status" value="4"/>
</dbReference>
<dbReference type="KEGG" id="ffa:FFWV33_10180"/>
<dbReference type="RefSeq" id="WP_108740804.1">
    <property type="nucleotide sequence ID" value="NZ_CP020918.1"/>
</dbReference>
<dbReference type="Gene3D" id="3.40.50.2300">
    <property type="match status" value="1"/>
</dbReference>
<dbReference type="PANTHER" id="PTHR33734:SF22">
    <property type="entry name" value="MEMBRANE-BOUND LYTIC MUREIN TRANSGLYCOSYLASE D"/>
    <property type="match status" value="1"/>
</dbReference>
<name>A0A2S1LDN4_9FLAO</name>
<feature type="signal peptide" evidence="1">
    <location>
        <begin position="1"/>
        <end position="20"/>
    </location>
</feature>
<feature type="chain" id="PRO_5015639623" evidence="1">
    <location>
        <begin position="21"/>
        <end position="670"/>
    </location>
</feature>
<dbReference type="InterPro" id="IPR036779">
    <property type="entry name" value="LysM_dom_sf"/>
</dbReference>
<organism evidence="3 4">
    <name type="scientific">Flavobacterium faecale</name>
    <dbReference type="NCBI Taxonomy" id="1355330"/>
    <lineage>
        <taxon>Bacteria</taxon>
        <taxon>Pseudomonadati</taxon>
        <taxon>Bacteroidota</taxon>
        <taxon>Flavobacteriia</taxon>
        <taxon>Flavobacteriales</taxon>
        <taxon>Flavobacteriaceae</taxon>
        <taxon>Flavobacterium</taxon>
    </lineage>
</organism>
<dbReference type="PANTHER" id="PTHR33734">
    <property type="entry name" value="LYSM DOMAIN-CONTAINING GPI-ANCHORED PROTEIN 2"/>
    <property type="match status" value="1"/>
</dbReference>
<dbReference type="SUPFAM" id="SSF53822">
    <property type="entry name" value="Periplasmic binding protein-like I"/>
    <property type="match status" value="1"/>
</dbReference>
<dbReference type="InterPro" id="IPR018392">
    <property type="entry name" value="LysM"/>
</dbReference>
<proteinExistence type="predicted"/>
<dbReference type="EMBL" id="CP020918">
    <property type="protein sequence ID" value="AWG21870.1"/>
    <property type="molecule type" value="Genomic_DNA"/>
</dbReference>
<accession>A0A2S1LDN4</accession>
<gene>
    <name evidence="3" type="ORF">FFWV33_10180</name>
</gene>
<dbReference type="GO" id="GO:0008932">
    <property type="term" value="F:lytic endotransglycosylase activity"/>
    <property type="evidence" value="ECO:0007669"/>
    <property type="project" value="TreeGrafter"/>
</dbReference>
<sequence>MKYIFTLTLSLFLAVSTGFAQGKAIMHKVVASETVIQIAKKYQVTPYDIYQLNPDAQHGIQPNMVLLIPNKTGNKPTVKAATEKPVAKTAVTATAAPSKMVLKTTSHEVLPKETMYGICKMYNLSAEELIAANPFLATDGVQIGQVLLVPAKNSGKAPVKTTAAIAPVKPVFHEVLPKETKYSIAKQYGISIAELETKNPEIIPNLTIGYNLLIKGSRPKEVVAAPTYGVKTENTALSSWNTPKPMAEFTTYEVKPQETMYSLSKKFNITQEELIVLNPDLQNGVNIGMSLKVPANSIATFQSKKEFGSLTKIIAEGRRKRLVLLLPFNIPHVENDFNNSTTARLKKDKFLNMTMDFYAGALVAIDSAKVLGLPIDIEIYDSEENKNGSDVPKIIAEHNLQTANAIIGPFYQSNAEIAAQLLATTNTPVISPLSKDVGNPMRNLYQTIPSPDTVKNTMFDYMRAQGGNIMAVVDKKKTSIIEYLKSNQKSVPFVAFTDRGSVSVESFKSLLVKGRMNYVVMETGNTWMIKTTISMMLNVMKDYQVQLVILEPNDTLNFEEIKIDNLVKLKLMYPSVTRENISPEGMVFDRNFKNTNNIFPGVYATRGFDVTFDTMMRLVQDVKFEQTVNAVATKQVDNKFEYYRKADGGYTNKGVFILYYDTDLMIKEAN</sequence>
<protein>
    <submittedName>
        <fullName evidence="3">Peptidoglycan-binding protein</fullName>
    </submittedName>
</protein>
<dbReference type="AlphaFoldDB" id="A0A2S1LDN4"/>
<dbReference type="Proteomes" id="UP000244527">
    <property type="component" value="Chromosome"/>
</dbReference>